<accession>A0A1D3IAU8</accession>
<evidence type="ECO:0000313" key="7">
    <source>
        <dbReference type="EMBL" id="SUA24128.1"/>
    </source>
</evidence>
<evidence type="ECO:0000313" key="9">
    <source>
        <dbReference type="Proteomes" id="UP000182484"/>
    </source>
</evidence>
<dbReference type="EMBL" id="UGRI01000001">
    <property type="protein sequence ID" value="SUA19936.1"/>
    <property type="molecule type" value="Genomic_DNA"/>
</dbReference>
<evidence type="ECO:0000313" key="3">
    <source>
        <dbReference type="EMBL" id="SCW11724.1"/>
    </source>
</evidence>
<dbReference type="Proteomes" id="UP000239837">
    <property type="component" value="Chromosome"/>
</dbReference>
<evidence type="ECO:0000313" key="2">
    <source>
        <dbReference type="EMBL" id="SBQ19175.1"/>
    </source>
</evidence>
<sequence>MDTLLSIITALSFAGAATLAVWLLVEAADAVLRRKRDGKGEDDFDGFGY</sequence>
<dbReference type="EMBL" id="FMTB01000041">
    <property type="protein sequence ID" value="SCW15174.1"/>
    <property type="molecule type" value="Genomic_DNA"/>
</dbReference>
<dbReference type="EMBL" id="LT591897">
    <property type="protein sequence ID" value="SBQ19175.1"/>
    <property type="molecule type" value="Genomic_DNA"/>
</dbReference>
<dbReference type="Proteomes" id="UP000182484">
    <property type="component" value="Unassembled WGS sequence"/>
</dbReference>
<dbReference type="EMBL" id="UGRI01000001">
    <property type="protein sequence ID" value="SUA24128.1"/>
    <property type="molecule type" value="Genomic_DNA"/>
</dbReference>
<dbReference type="GeneID" id="66753848"/>
<evidence type="ECO:0000313" key="6">
    <source>
        <dbReference type="EMBL" id="SUA20857.1"/>
    </source>
</evidence>
<name>A0A1D3IAU8_NEIGO</name>
<reference evidence="6" key="3">
    <citation type="submission" date="2018-06" db="EMBL/GenBank/DDBJ databases">
        <authorList>
            <consortium name="Pathogen Informatics"/>
            <person name="Doyle S."/>
        </authorList>
    </citation>
    <scope>NUCLEOTIDE SEQUENCE [LARGE SCALE GENOMIC DNA]</scope>
    <source>
        <strain evidence="6">NCTC11421</strain>
    </source>
</reference>
<reference evidence="8 10" key="4">
    <citation type="submission" date="2019-04" db="EMBL/GenBank/DDBJ databases">
        <title>The CDC panel for molecular diagnostics of ciprofloxacin resistance and its use for research and clinical development.</title>
        <authorList>
            <person name="Liu H."/>
            <person name="Tang K."/>
            <person name="Pham C."/>
            <person name="Schmerer M."/>
        </authorList>
    </citation>
    <scope>NUCLEOTIDE SEQUENCE [LARGE SCALE GENOMIC DNA]</scope>
    <source>
        <strain evidence="8 10">LRRBGS_0742</strain>
    </source>
</reference>
<reference evidence="2" key="1">
    <citation type="submission" date="2016-06" db="EMBL/GenBank/DDBJ databases">
        <authorList>
            <consortium name="Pathogen Informatics"/>
        </authorList>
    </citation>
    <scope>NUCLEOTIDE SEQUENCE</scope>
    <source>
        <strain evidence="1">WHO F</strain>
    </source>
</reference>
<organism evidence="6">
    <name type="scientific">Neisseria gonorrhoeae</name>
    <dbReference type="NCBI Taxonomy" id="485"/>
    <lineage>
        <taxon>Bacteria</taxon>
        <taxon>Pseudomonadati</taxon>
        <taxon>Pseudomonadota</taxon>
        <taxon>Betaproteobacteria</taxon>
        <taxon>Neisseriales</taxon>
        <taxon>Neisseriaceae</taxon>
        <taxon>Neisseria</taxon>
    </lineage>
</organism>
<dbReference type="EMBL" id="UGRI01000001">
    <property type="protein sequence ID" value="SUA20857.1"/>
    <property type="molecule type" value="Genomic_DNA"/>
</dbReference>
<evidence type="ECO:0000313" key="5">
    <source>
        <dbReference type="EMBL" id="SUA19936.1"/>
    </source>
</evidence>
<dbReference type="RefSeq" id="WP_003689110.1">
    <property type="nucleotide sequence ID" value="NZ_AP018377.1"/>
</dbReference>
<dbReference type="EMBL" id="FLKW01000074">
    <property type="protein sequence ID" value="SBN25290.1"/>
    <property type="molecule type" value="Genomic_DNA"/>
</dbReference>
<evidence type="ECO:0000313" key="4">
    <source>
        <dbReference type="EMBL" id="SCW15174.1"/>
    </source>
</evidence>
<dbReference type="Proteomes" id="UP000307092">
    <property type="component" value="Unassembled WGS sequence"/>
</dbReference>
<evidence type="ECO:0000313" key="8">
    <source>
        <dbReference type="EMBL" id="TJX03377.1"/>
    </source>
</evidence>
<dbReference type="EMBL" id="SUQX01000064">
    <property type="protein sequence ID" value="TJX03377.1"/>
    <property type="molecule type" value="Genomic_DNA"/>
</dbReference>
<evidence type="ECO:0000313" key="10">
    <source>
        <dbReference type="Proteomes" id="UP000307092"/>
    </source>
</evidence>
<dbReference type="EMBL" id="FMTB01000013">
    <property type="protein sequence ID" value="SCW11724.1"/>
    <property type="molecule type" value="Genomic_DNA"/>
</dbReference>
<gene>
    <name evidence="8" type="ORF">E8M63_12850</name>
    <name evidence="3" type="ORF">ESCNG_200039</name>
    <name evidence="4" type="ORF">ESCNG_460002</name>
    <name evidence="5" type="ORF">NCTC11421_00013</name>
    <name evidence="6" type="ORF">NCTC11421_00962</name>
    <name evidence="7" type="ORF">NCTC11421_02119</name>
    <name evidence="2" type="ORF">WHOF_00519</name>
    <name evidence="1" type="ORF">WHOF_02200</name>
</gene>
<proteinExistence type="predicted"/>
<evidence type="ECO:0000313" key="1">
    <source>
        <dbReference type="EMBL" id="SBN25290.1"/>
    </source>
</evidence>
<dbReference type="AlphaFoldDB" id="A0A1D3IAU8"/>
<protein>
    <submittedName>
        <fullName evidence="6">Phage associated protein</fullName>
    </submittedName>
    <submittedName>
        <fullName evidence="3">Phage protein</fullName>
    </submittedName>
</protein>
<reference evidence="3 9" key="2">
    <citation type="submission" date="2016-09" db="EMBL/GenBank/DDBJ databases">
        <authorList>
            <person name="Kumanski S."/>
            <person name="Beatrice B."/>
        </authorList>
    </citation>
    <scope>NUCLEOTIDE SEQUENCE [LARGE SCALE GENOMIC DNA]</scope>
    <source>
        <strain evidence="3">Mankind</strain>
    </source>
</reference>